<gene>
    <name evidence="3" type="ORF">IO89_12085</name>
</gene>
<feature type="compositionally biased region" description="Basic and acidic residues" evidence="1">
    <location>
        <begin position="44"/>
        <end position="55"/>
    </location>
</feature>
<dbReference type="Proteomes" id="UP000028623">
    <property type="component" value="Unassembled WGS sequence"/>
</dbReference>
<organism evidence="3 4">
    <name type="scientific">Epilithonimonas lactis</name>
    <dbReference type="NCBI Taxonomy" id="421072"/>
    <lineage>
        <taxon>Bacteria</taxon>
        <taxon>Pseudomonadati</taxon>
        <taxon>Bacteroidota</taxon>
        <taxon>Flavobacteriia</taxon>
        <taxon>Flavobacteriales</taxon>
        <taxon>Weeksellaceae</taxon>
        <taxon>Chryseobacterium group</taxon>
        <taxon>Epilithonimonas</taxon>
    </lineage>
</organism>
<evidence type="ECO:0000256" key="2">
    <source>
        <dbReference type="SAM" id="SignalP"/>
    </source>
</evidence>
<protein>
    <submittedName>
        <fullName evidence="3">Uncharacterized protein</fullName>
    </submittedName>
</protein>
<name>A0A085BER8_9FLAO</name>
<dbReference type="OrthoDB" id="1260658at2"/>
<dbReference type="AlphaFoldDB" id="A0A085BER8"/>
<proteinExistence type="predicted"/>
<feature type="region of interest" description="Disordered" evidence="1">
    <location>
        <begin position="44"/>
        <end position="87"/>
    </location>
</feature>
<evidence type="ECO:0000313" key="3">
    <source>
        <dbReference type="EMBL" id="KFC20963.1"/>
    </source>
</evidence>
<reference evidence="3 4" key="1">
    <citation type="submission" date="2014-07" db="EMBL/GenBank/DDBJ databases">
        <title>Epilithonimonas lactis LMG 22401 Genome.</title>
        <authorList>
            <person name="Pipes S.E."/>
            <person name="Stropko S.J."/>
        </authorList>
    </citation>
    <scope>NUCLEOTIDE SEQUENCE [LARGE SCALE GENOMIC DNA]</scope>
    <source>
        <strain evidence="3 4">LMG 24401</strain>
    </source>
</reference>
<dbReference type="STRING" id="421072.SAMN04488097_0299"/>
<comment type="caution">
    <text evidence="3">The sequence shown here is derived from an EMBL/GenBank/DDBJ whole genome shotgun (WGS) entry which is preliminary data.</text>
</comment>
<keyword evidence="2" id="KW-0732">Signal</keyword>
<feature type="signal peptide" evidence="2">
    <location>
        <begin position="1"/>
        <end position="19"/>
    </location>
</feature>
<accession>A0A085BER8</accession>
<feature type="chain" id="PRO_5001786955" evidence="2">
    <location>
        <begin position="20"/>
        <end position="137"/>
    </location>
</feature>
<keyword evidence="4" id="KW-1185">Reference proteome</keyword>
<dbReference type="EMBL" id="JPLY01000004">
    <property type="protein sequence ID" value="KFC20963.1"/>
    <property type="molecule type" value="Genomic_DNA"/>
</dbReference>
<sequence length="137" mass="15010">MKTLYITTFLLAGIVSIQAQENKTVEQQDNIQHIKDSKAFEQKMMKQQSEKKAESKTAQLASEQGLEPKNKIATPQPKSSASSGKLIPNNATLEEILASIPNRKVVKNTASKPTNALKGLPNTATLEEIKKTIPKNP</sequence>
<evidence type="ECO:0000313" key="4">
    <source>
        <dbReference type="Proteomes" id="UP000028623"/>
    </source>
</evidence>
<dbReference type="eggNOG" id="ENOG50343AV">
    <property type="taxonomic scope" value="Bacteria"/>
</dbReference>
<dbReference type="RefSeq" id="WP_034976640.1">
    <property type="nucleotide sequence ID" value="NZ_FOFI01000001.1"/>
</dbReference>
<evidence type="ECO:0000256" key="1">
    <source>
        <dbReference type="SAM" id="MobiDB-lite"/>
    </source>
</evidence>